<dbReference type="PIRSF" id="PIRSF038193">
    <property type="entry name" value="Hyaluronidase"/>
    <property type="match status" value="1"/>
</dbReference>
<evidence type="ECO:0000256" key="9">
    <source>
        <dbReference type="RuleBase" id="RU610713"/>
    </source>
</evidence>
<evidence type="ECO:0000313" key="12">
    <source>
        <dbReference type="Proteomes" id="UP000250572"/>
    </source>
</evidence>
<dbReference type="SUPFAM" id="SSF51445">
    <property type="entry name" value="(Trans)glycosidases"/>
    <property type="match status" value="1"/>
</dbReference>
<dbReference type="Gene3D" id="3.20.20.70">
    <property type="entry name" value="Aldolase class I"/>
    <property type="match status" value="1"/>
</dbReference>
<evidence type="ECO:0000256" key="1">
    <source>
        <dbReference type="ARBA" id="ARBA00000251"/>
    </source>
</evidence>
<feature type="disulfide bond" evidence="8">
    <location>
        <begin position="385"/>
        <end position="396"/>
    </location>
</feature>
<evidence type="ECO:0000256" key="4">
    <source>
        <dbReference type="ARBA" id="ARBA00023157"/>
    </source>
</evidence>
<feature type="disulfide bond" evidence="8">
    <location>
        <begin position="216"/>
        <end position="232"/>
    </location>
</feature>
<evidence type="ECO:0000256" key="10">
    <source>
        <dbReference type="SAM" id="SignalP"/>
    </source>
</evidence>
<dbReference type="GO" id="GO:0001669">
    <property type="term" value="C:acrosomal vesicle"/>
    <property type="evidence" value="ECO:0007669"/>
    <property type="project" value="TreeGrafter"/>
</dbReference>
<dbReference type="InterPro" id="IPR013785">
    <property type="entry name" value="Aldolase_TIM"/>
</dbReference>
<dbReference type="Proteomes" id="UP000250572">
    <property type="component" value="Unassembled WGS sequence"/>
</dbReference>
<dbReference type="GO" id="GO:0030214">
    <property type="term" value="P:hyaluronan catabolic process"/>
    <property type="evidence" value="ECO:0007669"/>
    <property type="project" value="TreeGrafter"/>
</dbReference>
<keyword evidence="5 9" id="KW-0326">Glycosidase</keyword>
<dbReference type="InterPro" id="IPR017853">
    <property type="entry name" value="GH"/>
</dbReference>
<evidence type="ECO:0000256" key="6">
    <source>
        <dbReference type="PIRNR" id="PIRNR038193"/>
    </source>
</evidence>
<evidence type="ECO:0000256" key="2">
    <source>
        <dbReference type="ARBA" id="ARBA00008871"/>
    </source>
</evidence>
<dbReference type="GO" id="GO:0005975">
    <property type="term" value="P:carbohydrate metabolic process"/>
    <property type="evidence" value="ECO:0007669"/>
    <property type="project" value="UniProtKB-UniRule"/>
</dbReference>
<feature type="signal peptide" evidence="10">
    <location>
        <begin position="1"/>
        <end position="22"/>
    </location>
</feature>
<keyword evidence="4 8" id="KW-1015">Disulfide bond</keyword>
<dbReference type="EC" id="3.2.1.35" evidence="9"/>
<comment type="similarity">
    <text evidence="2 6 9">Belongs to the glycosyl hydrolase 56 family.</text>
</comment>
<dbReference type="PANTHER" id="PTHR11769">
    <property type="entry name" value="HYALURONIDASE"/>
    <property type="match status" value="1"/>
</dbReference>
<reference evidence="11 12" key="1">
    <citation type="journal article" date="2018" name="G3 (Bethesda)">
        <title>A High-Quality Reference Genome for the Invasive Mosquitofish Gambusia affinis Using a Chicago Library.</title>
        <authorList>
            <person name="Hoffberg S.L."/>
            <person name="Troendle N.J."/>
            <person name="Glenn T.C."/>
            <person name="Mahmud O."/>
            <person name="Louha S."/>
            <person name="Chalopin D."/>
            <person name="Bennetzen J.L."/>
            <person name="Mauricio R."/>
        </authorList>
    </citation>
    <scope>NUCLEOTIDE SEQUENCE [LARGE SCALE GENOMIC DNA]</scope>
    <source>
        <strain evidence="11">NE01/NJP1002.9</strain>
        <tissue evidence="11">Muscle</tissue>
    </source>
</reference>
<evidence type="ECO:0000256" key="3">
    <source>
        <dbReference type="ARBA" id="ARBA00022801"/>
    </source>
</evidence>
<dbReference type="EMBL" id="NHOQ01000318">
    <property type="protein sequence ID" value="PWA30970.1"/>
    <property type="molecule type" value="Genomic_DNA"/>
</dbReference>
<feature type="active site" description="Proton donor" evidence="7">
    <location>
        <position position="140"/>
    </location>
</feature>
<evidence type="ECO:0000256" key="7">
    <source>
        <dbReference type="PIRSR" id="PIRSR038193-1"/>
    </source>
</evidence>
<sequence length="456" mass="51988">MVLSRLCLLILLITLLPRASLSENLSHPDAAAAGPDLRDRPFVVVWNMPTANCQKRHNVHLDLQDFGIVENRKQRFQGQNVTIFYRDRLGNYPYISHDGREVNGGIPQLGDLASHLSLVDLQLDILLRPGFSGVGVIDWEEWLPLWENNFGSKMEYRRLSKQLVSQERLDLSEKEVKLLAQQEFEESARMFMEETLRLVVRRRPRGFWGFYGFPSCFNKHKRKRDQTYTGHCHAGTKQKNDRLSWLWAQSTALYPSIYLPQRLAGSTDAALMIRHRLLEALRVASLWRHGNSNNQATPVLPYARLAFTHTLDFLNEVAARSQCLGLQTDLEHTLGESASLGAAGVVLWGEMKFAKSKQQCILLRDYIHTVVGPFIKTLRADALRCSLQLCFSHGRCARRRPNSGRSLSSVPVSVSHNDTDSASSKYFQRHFRCQCYSGWTGTWCQRKMVGSGQDKS</sequence>
<evidence type="ECO:0000256" key="5">
    <source>
        <dbReference type="ARBA" id="ARBA00023295"/>
    </source>
</evidence>
<evidence type="ECO:0000313" key="11">
    <source>
        <dbReference type="EMBL" id="PWA30970.1"/>
    </source>
</evidence>
<dbReference type="GO" id="GO:0004415">
    <property type="term" value="F:hyalurononglucosaminidase activity"/>
    <property type="evidence" value="ECO:0007669"/>
    <property type="project" value="UniProtKB-UniRule"/>
</dbReference>
<dbReference type="FunFam" id="3.20.20.70:FF:000065">
    <property type="entry name" value="Hyaluronidase"/>
    <property type="match status" value="1"/>
</dbReference>
<feature type="disulfide bond" evidence="8">
    <location>
        <begin position="53"/>
        <end position="360"/>
    </location>
</feature>
<keyword evidence="12" id="KW-1185">Reference proteome</keyword>
<accession>A0A315W6K3</accession>
<protein>
    <recommendedName>
        <fullName evidence="9">Hyaluronidase</fullName>
        <ecNumber evidence="9">3.2.1.35</ecNumber>
    </recommendedName>
</protein>
<feature type="chain" id="PRO_5016396874" description="Hyaluronidase" evidence="10">
    <location>
        <begin position="23"/>
        <end position="456"/>
    </location>
</feature>
<dbReference type="Pfam" id="PF01630">
    <property type="entry name" value="Glyco_hydro_56"/>
    <property type="match status" value="1"/>
</dbReference>
<feature type="disulfide bond" evidence="8">
    <location>
        <begin position="390"/>
        <end position="433"/>
    </location>
</feature>
<gene>
    <name evidence="11" type="ORF">CCH79_00010554</name>
</gene>
<evidence type="ECO:0000256" key="8">
    <source>
        <dbReference type="PIRSR" id="PIRSR038193-3"/>
    </source>
</evidence>
<comment type="catalytic activity">
    <reaction evidence="1 9">
        <text>Random hydrolysis of (1-&gt;4)-linkages between N-acetyl-beta-D-glucosamine and D-glucuronate residues in hyaluronate.</text>
        <dbReference type="EC" id="3.2.1.35"/>
    </reaction>
</comment>
<dbReference type="PANTHER" id="PTHR11769:SF19">
    <property type="entry name" value="HYALURONIDASE-3"/>
    <property type="match status" value="1"/>
</dbReference>
<proteinExistence type="inferred from homology"/>
<organism evidence="11 12">
    <name type="scientific">Gambusia affinis</name>
    <name type="common">Western mosquitofish</name>
    <name type="synonym">Heterandria affinis</name>
    <dbReference type="NCBI Taxonomy" id="33528"/>
    <lineage>
        <taxon>Eukaryota</taxon>
        <taxon>Metazoa</taxon>
        <taxon>Chordata</taxon>
        <taxon>Craniata</taxon>
        <taxon>Vertebrata</taxon>
        <taxon>Euteleostomi</taxon>
        <taxon>Actinopterygii</taxon>
        <taxon>Neopterygii</taxon>
        <taxon>Teleostei</taxon>
        <taxon>Neoteleostei</taxon>
        <taxon>Acanthomorphata</taxon>
        <taxon>Ovalentaria</taxon>
        <taxon>Atherinomorphae</taxon>
        <taxon>Cyprinodontiformes</taxon>
        <taxon>Poeciliidae</taxon>
        <taxon>Poeciliinae</taxon>
        <taxon>Gambusia</taxon>
    </lineage>
</organism>
<feature type="disulfide bond" evidence="8">
    <location>
        <begin position="435"/>
        <end position="444"/>
    </location>
</feature>
<dbReference type="STRING" id="33528.ENSGAFP00000028144"/>
<keyword evidence="10" id="KW-0732">Signal</keyword>
<dbReference type="AlphaFoldDB" id="A0A315W6K3"/>
<comment type="caution">
    <text evidence="11">The sequence shown here is derived from an EMBL/GenBank/DDBJ whole genome shotgun (WGS) entry which is preliminary data.</text>
</comment>
<dbReference type="InterPro" id="IPR018155">
    <property type="entry name" value="Hyaluronidase"/>
</dbReference>
<keyword evidence="3 9" id="KW-0378">Hydrolase</keyword>
<dbReference type="PRINTS" id="PR00846">
    <property type="entry name" value="GLHYDRLASE56"/>
</dbReference>
<name>A0A315W6K3_GAMAF</name>